<evidence type="ECO:0000313" key="2">
    <source>
        <dbReference type="EMBL" id="CAD5219470.1"/>
    </source>
</evidence>
<protein>
    <submittedName>
        <fullName evidence="2">Uncharacterized protein</fullName>
    </submittedName>
</protein>
<feature type="region of interest" description="Disordered" evidence="1">
    <location>
        <begin position="89"/>
        <end position="115"/>
    </location>
</feature>
<sequence>MEHAPGLLGTEHKSKKRDQGVGHGKADERVYDCLFARQLAKRLRPTTPGVTIYQGGNQPYYDEQYVQEEQFVPQGYNQYAQNGNLPQQQYQNQQQFQGQQQKFQGQPQYQNQQQQYYQKGGNQQFANQGNFNQYQQYQEQPQDQFAQSQQRARSVGPENQYSYFVDKKGNYIPTSYPPLYTTGEPEGANYVPYSSYERRGRSVDPNLDNDDLRFKFGGMAFVDSEAAFYDVEGNDVFLDLNTHNEETQVRRPGDNYGLDFNESVYRGDQVDVEDGYQGYQAQKPRRHWTYCEDPFNPNNTYVDDLFGFYDPGDVVGDTVANHRVTVERELTDEERNNFCTEYIPTPGFLPQHRTEKPEPKEEGPICYSLSAKKELAQGSDYRPPSRSQSVGPVKPGDKKEVNLRNLLDDSAIQRQENVIQPAPWAPDSDYKQGRWQIQQGQLDPLNSRPQIPNQRPEWSQQVENKKNVWSGKAPPTGQQAPPERPGFWNKKQGAPQQNAQAPKQPAQQQQQGGFQQQAGQPQGNQVSTNYTYYQQGQQQNQQPSQGQQQTQRVQQQPIRGQQQQQPGYQGQGKQQPQQFQRQQQQSQQTPQTQQQQQLQQQQRGRPQTQQQPQQQFGQQQRVSQQPQQQTQQRPGQQPQQQRAQPQVVRPNQPQQPANQLGQQRQAPQQQQRTLSQPPPQSQNRQPQAGSYQKTITYVNGKPVSYEEVADRHQNAQTQPQNYQSVVYANGQPQRSGPIGGSYQQTSYYSQGQPAKNGGLPQQGGVQQGKPQQKPAGWNNQIPKGQLSNTQSQANGQYKGPQGQNVQYQRQVTSSANPNQQYQLIKQTDTQVRQQQQPSGQFQRSTETKYYKKQTLS</sequence>
<feature type="compositionally biased region" description="Basic and acidic residues" evidence="1">
    <location>
        <begin position="17"/>
        <end position="27"/>
    </location>
</feature>
<evidence type="ECO:0000256" key="1">
    <source>
        <dbReference type="SAM" id="MobiDB-lite"/>
    </source>
</evidence>
<feature type="compositionally biased region" description="Polar residues" evidence="1">
    <location>
        <begin position="447"/>
        <end position="462"/>
    </location>
</feature>
<feature type="region of interest" description="Disordered" evidence="1">
    <location>
        <begin position="441"/>
        <end position="692"/>
    </location>
</feature>
<dbReference type="AlphaFoldDB" id="A0A811KW63"/>
<feature type="region of interest" description="Disordered" evidence="1">
    <location>
        <begin position="729"/>
        <end position="856"/>
    </location>
</feature>
<feature type="compositionally biased region" description="Low complexity" evidence="1">
    <location>
        <begin position="826"/>
        <end position="842"/>
    </location>
</feature>
<reference evidence="2" key="1">
    <citation type="submission" date="2020-09" db="EMBL/GenBank/DDBJ databases">
        <authorList>
            <person name="Kikuchi T."/>
        </authorList>
    </citation>
    <scope>NUCLEOTIDE SEQUENCE</scope>
    <source>
        <strain evidence="2">SH1</strain>
    </source>
</reference>
<organism evidence="2 3">
    <name type="scientific">Bursaphelenchus okinawaensis</name>
    <dbReference type="NCBI Taxonomy" id="465554"/>
    <lineage>
        <taxon>Eukaryota</taxon>
        <taxon>Metazoa</taxon>
        <taxon>Ecdysozoa</taxon>
        <taxon>Nematoda</taxon>
        <taxon>Chromadorea</taxon>
        <taxon>Rhabditida</taxon>
        <taxon>Tylenchina</taxon>
        <taxon>Tylenchomorpha</taxon>
        <taxon>Aphelenchoidea</taxon>
        <taxon>Aphelenchoididae</taxon>
        <taxon>Bursaphelenchus</taxon>
    </lineage>
</organism>
<gene>
    <name evidence="2" type="ORF">BOKJ2_LOCUS8460</name>
</gene>
<feature type="region of interest" description="Disordered" evidence="1">
    <location>
        <begin position="376"/>
        <end position="401"/>
    </location>
</feature>
<dbReference type="EMBL" id="CAJFCW020000004">
    <property type="protein sequence ID" value="CAG9112561.1"/>
    <property type="molecule type" value="Genomic_DNA"/>
</dbReference>
<dbReference type="EMBL" id="CAJFDH010000004">
    <property type="protein sequence ID" value="CAD5219470.1"/>
    <property type="molecule type" value="Genomic_DNA"/>
</dbReference>
<feature type="compositionally biased region" description="Polar residues" evidence="1">
    <location>
        <begin position="777"/>
        <end position="825"/>
    </location>
</feature>
<comment type="caution">
    <text evidence="2">The sequence shown here is derived from an EMBL/GenBank/DDBJ whole genome shotgun (WGS) entry which is preliminary data.</text>
</comment>
<feature type="compositionally biased region" description="Low complexity" evidence="1">
    <location>
        <begin position="534"/>
        <end position="687"/>
    </location>
</feature>
<accession>A0A811KW63</accession>
<name>A0A811KW63_9BILA</name>
<feature type="compositionally biased region" description="Low complexity" evidence="1">
    <location>
        <begin position="136"/>
        <end position="147"/>
    </location>
</feature>
<feature type="compositionally biased region" description="Polar residues" evidence="1">
    <location>
        <begin position="148"/>
        <end position="157"/>
    </location>
</feature>
<proteinExistence type="predicted"/>
<feature type="region of interest" description="Disordered" evidence="1">
    <location>
        <begin position="341"/>
        <end position="364"/>
    </location>
</feature>
<dbReference type="Proteomes" id="UP000614601">
    <property type="component" value="Unassembled WGS sequence"/>
</dbReference>
<dbReference type="Proteomes" id="UP000783686">
    <property type="component" value="Unassembled WGS sequence"/>
</dbReference>
<feature type="compositionally biased region" description="Low complexity" evidence="1">
    <location>
        <begin position="740"/>
        <end position="776"/>
    </location>
</feature>
<feature type="compositionally biased region" description="Basic and acidic residues" evidence="1">
    <location>
        <begin position="352"/>
        <end position="363"/>
    </location>
</feature>
<keyword evidence="3" id="KW-1185">Reference proteome</keyword>
<feature type="region of interest" description="Disordered" evidence="1">
    <location>
        <begin position="136"/>
        <end position="157"/>
    </location>
</feature>
<feature type="region of interest" description="Disordered" evidence="1">
    <location>
        <begin position="1"/>
        <end position="27"/>
    </location>
</feature>
<dbReference type="OrthoDB" id="5919374at2759"/>
<feature type="compositionally biased region" description="Low complexity" evidence="1">
    <location>
        <begin position="489"/>
        <end position="525"/>
    </location>
</feature>
<evidence type="ECO:0000313" key="3">
    <source>
        <dbReference type="Proteomes" id="UP000614601"/>
    </source>
</evidence>